<comment type="similarity">
    <text evidence="1">Belongs to the SBNO family.</text>
</comment>
<dbReference type="Pfam" id="PF13872">
    <property type="entry name" value="AAA_34"/>
    <property type="match status" value="1"/>
</dbReference>
<evidence type="ECO:0000313" key="3">
    <source>
        <dbReference type="EMBL" id="MCP1386421.1"/>
    </source>
</evidence>
<gene>
    <name evidence="3" type="ORF">NCI00_28525</name>
</gene>
<dbReference type="InterPro" id="IPR026741">
    <property type="entry name" value="SNO"/>
</dbReference>
<accession>A0ABT1FXB9</accession>
<proteinExistence type="inferred from homology"/>
<sequence>MKTNKMIKAKSTKSAKKPVKRKKSVLGELGAAYLPAAKTRSMKVETPDSMAAETLMAQTELRAYLAANFGSSMSVEEYVRRKLAYPTMQDLENSLFAEQIDGVALAIYNIEAKNQGIIIGDQTGIGKGRQAAAIIRYAILRGKNPIFFTEKPNLFSDIFRDLIGIGSEDGSQIKKRRNQSAAKEWDELTEEEQLQYDNLPENYETFLKEKGAKKVATFTENKAYDLKKGVHVVPFIVNSREIKSSIKDADGNILYEAPEKSEQEGIVASMKLPPLYNLIMLTYSQIASGNKVSYEGGEKKVTYGKKAKFIVELAQDNIVILDEAHNASGGDSSTGIIVRDLLKKSQGTVFLSGTFAKRPENMALYAQKTAIGDVNSTSEGLAEAIEVGGVAMQEWVSSILVKEGQMIRRERGMENTGAVVNWITLDESAPLWELPNLQDHHRKTVDTLTAVIRQIIAFQTAHVGSVVKGMNEDLKDEQGEAALNQGTKGAGVDNVPYFSKVFNVINQILFSTKAEAVALHAIRRLKQGKAVVIAFANTMGSFIDELTEEGLEDREGGTRIKTDFSLVLEKALRSVLKIQIADGWGKKQYRALSISELSLEGQQEYRRLLEVIRQTTTDILVSPIDVIKHLISSQGYSIAEVTGRSKEVRFDKPVTLGRMNATSSMKTGVVFPRAKEDAAAAFRRFQNNEVDVLMINQSGATGASAHAIPTALVPASKVKQRVMIIAQAELDVNIEVQKWGRINRTGQILPPIYDYIISAIPAEQRPTMMLQNKLRSLFANTTSSQKSSKDILQSNDFLNKIGDRVVKEYVEVDREENGKESVYALCDLKKWVNQEGGVEEFAKKVAGRVAIIPTARQQQFYDEVAETYKKEVERLVNAGEYDLEVETLDLKAKLMSEELLVGGKPDATSEFGKRSMLGLYEVNNLNKPYTIERVKQLLEERIPAGMKGYNFAQEQRNIANAFLTKEKDGKLRKIVEEYEEEAKAIREKINRAKTPEKAEELKAVLDSLKINFDTDYELRQTKENVLIAQVMGMVGYFYPSRQIVYDGELMVCLGVKLNEKAKNPYSLGKVYVEFAVASSKRRLSLNLAKSGYFLLTLIQEYNDKNRNFSNKPLGEFWEYGVKQLSADRIPLYIITGNLLQAMAQDAFQKTRIIDFTMADGSAQKGLLVPYSVMEPPKLGEKRTITKIIPFSQCAPIVEKLYMGQTIGNDKMTVFGPNNNYRIMVPASKAKGGEIYTDRGLLDLVVNNNLTKSGEKMTGNIQPGKVAEFCQYLSTRFGMSCAVSTAQANMLMPEKQPNVQDFKSVIMGYEPFPPMPKVSVFPATVPVEKSDASERERKRKRMSMKARAIILKLKLLEL</sequence>
<dbReference type="InterPro" id="IPR014001">
    <property type="entry name" value="Helicase_ATP-bd"/>
</dbReference>
<protein>
    <submittedName>
        <fullName evidence="3">Strawberry notch C-terminal domain-containing protein</fullName>
    </submittedName>
</protein>
<dbReference type="Gene3D" id="3.40.50.300">
    <property type="entry name" value="P-loop containing nucleotide triphosphate hydrolases"/>
    <property type="match status" value="1"/>
</dbReference>
<name>A0ABT1FXB9_9BACT</name>
<dbReference type="SUPFAM" id="SSF52540">
    <property type="entry name" value="P-loop containing nucleoside triphosphate hydrolases"/>
    <property type="match status" value="1"/>
</dbReference>
<keyword evidence="4" id="KW-1185">Reference proteome</keyword>
<comment type="caution">
    <text evidence="3">The sequence shown here is derived from an EMBL/GenBank/DDBJ whole genome shotgun (WGS) entry which is preliminary data.</text>
</comment>
<evidence type="ECO:0000259" key="2">
    <source>
        <dbReference type="SMART" id="SM00487"/>
    </source>
</evidence>
<dbReference type="PANTHER" id="PTHR12706">
    <property type="entry name" value="STRAWBERRY NOTCH-RELATED"/>
    <property type="match status" value="1"/>
</dbReference>
<dbReference type="RefSeq" id="WP_253533267.1">
    <property type="nucleotide sequence ID" value="NZ_JAMZEL010000024.1"/>
</dbReference>
<dbReference type="SMART" id="SM00487">
    <property type="entry name" value="DEXDc"/>
    <property type="match status" value="1"/>
</dbReference>
<evidence type="ECO:0000313" key="4">
    <source>
        <dbReference type="Proteomes" id="UP001204772"/>
    </source>
</evidence>
<reference evidence="3 4" key="1">
    <citation type="submission" date="2022-06" db="EMBL/GenBank/DDBJ databases">
        <title>Runella sp. S5 genome sequencing.</title>
        <authorList>
            <person name="Park S."/>
        </authorList>
    </citation>
    <scope>NUCLEOTIDE SEQUENCE [LARGE SCALE GENOMIC DNA]</scope>
    <source>
        <strain evidence="3 4">S5</strain>
    </source>
</reference>
<dbReference type="InterPro" id="IPR039187">
    <property type="entry name" value="SNO_AAA"/>
</dbReference>
<dbReference type="EMBL" id="JAMZEL010000024">
    <property type="protein sequence ID" value="MCP1386421.1"/>
    <property type="molecule type" value="Genomic_DNA"/>
</dbReference>
<dbReference type="Proteomes" id="UP001204772">
    <property type="component" value="Unassembled WGS sequence"/>
</dbReference>
<evidence type="ECO:0000256" key="1">
    <source>
        <dbReference type="ARBA" id="ARBA00006992"/>
    </source>
</evidence>
<dbReference type="InterPro" id="IPR026937">
    <property type="entry name" value="SBNO_Helicase_C_dom"/>
</dbReference>
<dbReference type="PANTHER" id="PTHR12706:SF30">
    <property type="entry name" value="PROTEIN STRAWBERRY NOTCH-RELATED"/>
    <property type="match status" value="1"/>
</dbReference>
<dbReference type="Pfam" id="PF13871">
    <property type="entry name" value="Helicase_C_4"/>
    <property type="match status" value="1"/>
</dbReference>
<dbReference type="InterPro" id="IPR027417">
    <property type="entry name" value="P-loop_NTPase"/>
</dbReference>
<organism evidence="3 4">
    <name type="scientific">Runella salmonicolor</name>
    <dbReference type="NCBI Taxonomy" id="2950278"/>
    <lineage>
        <taxon>Bacteria</taxon>
        <taxon>Pseudomonadati</taxon>
        <taxon>Bacteroidota</taxon>
        <taxon>Cytophagia</taxon>
        <taxon>Cytophagales</taxon>
        <taxon>Spirosomataceae</taxon>
        <taxon>Runella</taxon>
    </lineage>
</organism>
<feature type="domain" description="Helicase ATP-binding" evidence="2">
    <location>
        <begin position="91"/>
        <end position="388"/>
    </location>
</feature>